<dbReference type="InterPro" id="IPR018303">
    <property type="entry name" value="ATPase_P-typ_P_site"/>
</dbReference>
<dbReference type="InterPro" id="IPR004014">
    <property type="entry name" value="ATPase_P-typ_cation-transptr_N"/>
</dbReference>
<dbReference type="RefSeq" id="WP_163045270.1">
    <property type="nucleotide sequence ID" value="NZ_JAAAMJ010000016.1"/>
</dbReference>
<evidence type="ECO:0000256" key="12">
    <source>
        <dbReference type="SAM" id="Phobius"/>
    </source>
</evidence>
<dbReference type="SUPFAM" id="SSF81665">
    <property type="entry name" value="Calcium ATPase, transmembrane domain M"/>
    <property type="match status" value="1"/>
</dbReference>
<protein>
    <submittedName>
        <fullName evidence="14">HAD-IC family P-type ATPase</fullName>
    </submittedName>
</protein>
<keyword evidence="11 12" id="KW-0472">Membrane</keyword>
<dbReference type="Gene3D" id="1.20.1110.10">
    <property type="entry name" value="Calcium-transporting ATPase, transmembrane domain"/>
    <property type="match status" value="1"/>
</dbReference>
<dbReference type="InterPro" id="IPR006068">
    <property type="entry name" value="ATPase_P-typ_cation-transptr_C"/>
</dbReference>
<dbReference type="InterPro" id="IPR050510">
    <property type="entry name" value="Cation_transp_ATPase_P-type"/>
</dbReference>
<evidence type="ECO:0000256" key="2">
    <source>
        <dbReference type="ARBA" id="ARBA00005675"/>
    </source>
</evidence>
<reference evidence="14 15" key="1">
    <citation type="submission" date="2020-01" db="EMBL/GenBank/DDBJ databases">
        <title>Genomes of bacteria type strains.</title>
        <authorList>
            <person name="Chen J."/>
            <person name="Zhu S."/>
            <person name="Chen J."/>
        </authorList>
    </citation>
    <scope>NUCLEOTIDE SEQUENCE [LARGE SCALE GENOMIC DNA]</scope>
    <source>
        <strain evidence="14 15">KCTC 52919</strain>
    </source>
</reference>
<gene>
    <name evidence="14" type="ORF">GTW51_17160</name>
</gene>
<feature type="transmembrane region" description="Helical" evidence="12">
    <location>
        <begin position="280"/>
        <end position="308"/>
    </location>
</feature>
<keyword evidence="10 12" id="KW-1133">Transmembrane helix</keyword>
<dbReference type="PRINTS" id="PR00119">
    <property type="entry name" value="CATATPASE"/>
</dbReference>
<dbReference type="Pfam" id="PF00122">
    <property type="entry name" value="E1-E2_ATPase"/>
    <property type="match status" value="1"/>
</dbReference>
<feature type="transmembrane region" description="Helical" evidence="12">
    <location>
        <begin position="803"/>
        <end position="823"/>
    </location>
</feature>
<dbReference type="SFLD" id="SFLDS00003">
    <property type="entry name" value="Haloacid_Dehalogenase"/>
    <property type="match status" value="1"/>
</dbReference>
<dbReference type="SUPFAM" id="SSF56784">
    <property type="entry name" value="HAD-like"/>
    <property type="match status" value="1"/>
</dbReference>
<dbReference type="SMART" id="SM00831">
    <property type="entry name" value="Cation_ATPase_N"/>
    <property type="match status" value="1"/>
</dbReference>
<dbReference type="AlphaFoldDB" id="A0A6L9ML97"/>
<evidence type="ECO:0000256" key="10">
    <source>
        <dbReference type="ARBA" id="ARBA00022989"/>
    </source>
</evidence>
<comment type="caution">
    <text evidence="14">The sequence shown here is derived from an EMBL/GenBank/DDBJ whole genome shotgun (WGS) entry which is preliminary data.</text>
</comment>
<keyword evidence="9" id="KW-1278">Translocase</keyword>
<dbReference type="InterPro" id="IPR001757">
    <property type="entry name" value="P_typ_ATPase"/>
</dbReference>
<dbReference type="GO" id="GO:0006883">
    <property type="term" value="P:intracellular sodium ion homeostasis"/>
    <property type="evidence" value="ECO:0007669"/>
    <property type="project" value="TreeGrafter"/>
</dbReference>
<sequence>MNDAATPIPHHALDAEATLVAFDTGRGGLSQDEALRRLDQHGPNRLPEPPKRSPVLRFLRHFHNVLIYVLIAAAIVTAVLGHFIDTAVILVVVIANAVIGFIQEGRAEQAMAAIRDMLAPHTSVLRDGERRTVDSADVVVGDIVLLEAGEKVPADLRLFETKGLLVQEAILTGESLPVEKSTAAAAANAPLGDRTAMAFSGTLVAAGTGRGVVVATGPATEIGRISGMLSSVETLTTPLVQQMDRFSRWLTVLILLIAAILLAFGYFLEHFAFADMFMIVVGLSVAAIPEGLPAVLTITLAVGVQAMARRNAIVRRLPAIETLGAVSVICTDKTGTLTRNEMMVASVVTAGDAFMVEGEGYAPEGAIRRGETVVDAGENQALREIARAAALCNDAVLNGENGNWTIQGDPMEGALLALARKIGGDTPSPRAEWRRVDEISFDARHRYMATLDRNTHGTTLASAKGAPERILAMCATQRRPDGGSEALDEHAWNEAAEAIAAKGQRVLAIATRTMADGHAALGHADLEGKLVLVGLVGLIDPPRPEAIAAVVQCHEAGIRVKMITGDHAGTAAAIGRQIGLQNPDRVLTGTDLDMMDDAALSNAVAETDIFARTSPEHKLRLVTALQSRGLTVAMTGDGVNDAPALKRADAGIAMGLKGSEAAKEAAELVLADDNFASIVAAVREGRTVYDNIKKVISWTLPTNAGEALTIIVALLLGMALPVTAIQILWINLVTSITLGIALAFEPTEENTMRRPPRPRGESLLSAGLTWHIVLVSLLFLAGVFGIYAYAIDQGHSDVLARTMAVNTIVVLEIFHLFFIRNLYGTSLTWAAVRGTKMVWATVLGVTAAQFAFTYVPFMQDAFGTVAVSPLDGILIVGIGIVFFAVIEVEKQLRLALLAGKA</sequence>
<accession>A0A6L9ML97</accession>
<evidence type="ECO:0000256" key="5">
    <source>
        <dbReference type="ARBA" id="ARBA00022692"/>
    </source>
</evidence>
<dbReference type="NCBIfam" id="TIGR01494">
    <property type="entry name" value="ATPase_P-type"/>
    <property type="match status" value="2"/>
</dbReference>
<dbReference type="SFLD" id="SFLDF00027">
    <property type="entry name" value="p-type_atpase"/>
    <property type="match status" value="1"/>
</dbReference>
<evidence type="ECO:0000256" key="11">
    <source>
        <dbReference type="ARBA" id="ARBA00023136"/>
    </source>
</evidence>
<dbReference type="EMBL" id="JAAAMJ010000016">
    <property type="protein sequence ID" value="NDV88432.1"/>
    <property type="molecule type" value="Genomic_DNA"/>
</dbReference>
<feature type="domain" description="Cation-transporting P-type ATPase N-terminal" evidence="13">
    <location>
        <begin position="9"/>
        <end position="82"/>
    </location>
</feature>
<dbReference type="Gene3D" id="2.70.150.10">
    <property type="entry name" value="Calcium-transporting ATPase, cytoplasmic transduction domain A"/>
    <property type="match status" value="1"/>
</dbReference>
<dbReference type="GO" id="GO:0036376">
    <property type="term" value="P:sodium ion export across plasma membrane"/>
    <property type="evidence" value="ECO:0007669"/>
    <property type="project" value="TreeGrafter"/>
</dbReference>
<dbReference type="InterPro" id="IPR008250">
    <property type="entry name" value="ATPase_P-typ_transduc_dom_A_sf"/>
</dbReference>
<dbReference type="InterPro" id="IPR036412">
    <property type="entry name" value="HAD-like_sf"/>
</dbReference>
<feature type="transmembrane region" description="Helical" evidence="12">
    <location>
        <begin position="835"/>
        <end position="855"/>
    </location>
</feature>
<evidence type="ECO:0000256" key="4">
    <source>
        <dbReference type="ARBA" id="ARBA00022553"/>
    </source>
</evidence>
<feature type="transmembrane region" description="Helical" evidence="12">
    <location>
        <begin position="695"/>
        <end position="718"/>
    </location>
</feature>
<dbReference type="GO" id="GO:0016887">
    <property type="term" value="F:ATP hydrolysis activity"/>
    <property type="evidence" value="ECO:0007669"/>
    <property type="project" value="InterPro"/>
</dbReference>
<dbReference type="FunFam" id="2.70.150.10:FF:000160">
    <property type="entry name" value="Sarcoplasmic/endoplasmic reticulum calcium ATPase 1"/>
    <property type="match status" value="1"/>
</dbReference>
<feature type="transmembrane region" description="Helical" evidence="12">
    <location>
        <begin position="249"/>
        <end position="268"/>
    </location>
</feature>
<evidence type="ECO:0000313" key="14">
    <source>
        <dbReference type="EMBL" id="NDV88432.1"/>
    </source>
</evidence>
<evidence type="ECO:0000256" key="1">
    <source>
        <dbReference type="ARBA" id="ARBA00004651"/>
    </source>
</evidence>
<dbReference type="PRINTS" id="PR00120">
    <property type="entry name" value="HATPASE"/>
</dbReference>
<keyword evidence="4" id="KW-0597">Phosphoprotein</keyword>
<feature type="transmembrane region" description="Helical" evidence="12">
    <location>
        <begin position="86"/>
        <end position="102"/>
    </location>
</feature>
<dbReference type="Gene3D" id="3.40.1110.10">
    <property type="entry name" value="Calcium-transporting ATPase, cytoplasmic domain N"/>
    <property type="match status" value="1"/>
</dbReference>
<proteinExistence type="inferred from homology"/>
<dbReference type="SFLD" id="SFLDG00002">
    <property type="entry name" value="C1.7:_P-type_atpase_like"/>
    <property type="match status" value="1"/>
</dbReference>
<comment type="similarity">
    <text evidence="2">Belongs to the cation transport ATPase (P-type) (TC 3.A.3) family. Type IIA subfamily.</text>
</comment>
<dbReference type="GO" id="GO:0030007">
    <property type="term" value="P:intracellular potassium ion homeostasis"/>
    <property type="evidence" value="ECO:0007669"/>
    <property type="project" value="TreeGrafter"/>
</dbReference>
<dbReference type="InterPro" id="IPR023298">
    <property type="entry name" value="ATPase_P-typ_TM_dom_sf"/>
</dbReference>
<dbReference type="Proteomes" id="UP000476332">
    <property type="component" value="Unassembled WGS sequence"/>
</dbReference>
<dbReference type="GO" id="GO:0005524">
    <property type="term" value="F:ATP binding"/>
    <property type="evidence" value="ECO:0007669"/>
    <property type="project" value="UniProtKB-KW"/>
</dbReference>
<dbReference type="PANTHER" id="PTHR43294">
    <property type="entry name" value="SODIUM/POTASSIUM-TRANSPORTING ATPASE SUBUNIT ALPHA"/>
    <property type="match status" value="1"/>
</dbReference>
<evidence type="ECO:0000256" key="6">
    <source>
        <dbReference type="ARBA" id="ARBA00022741"/>
    </source>
</evidence>
<dbReference type="PANTHER" id="PTHR43294:SF21">
    <property type="entry name" value="CATION TRANSPORTING ATPASE"/>
    <property type="match status" value="1"/>
</dbReference>
<feature type="transmembrane region" description="Helical" evidence="12">
    <location>
        <begin position="61"/>
        <end position="80"/>
    </location>
</feature>
<keyword evidence="7" id="KW-0067">ATP-binding</keyword>
<dbReference type="InterPro" id="IPR023214">
    <property type="entry name" value="HAD_sf"/>
</dbReference>
<comment type="subcellular location">
    <subcellularLocation>
        <location evidence="1">Cell membrane</location>
        <topology evidence="1">Multi-pass membrane protein</topology>
    </subcellularLocation>
</comment>
<feature type="transmembrane region" description="Helical" evidence="12">
    <location>
        <begin position="861"/>
        <end position="886"/>
    </location>
</feature>
<feature type="transmembrane region" description="Helical" evidence="12">
    <location>
        <begin position="724"/>
        <end position="744"/>
    </location>
</feature>
<evidence type="ECO:0000256" key="8">
    <source>
        <dbReference type="ARBA" id="ARBA00022842"/>
    </source>
</evidence>
<keyword evidence="3" id="KW-1003">Cell membrane</keyword>
<dbReference type="SUPFAM" id="SSF81653">
    <property type="entry name" value="Calcium ATPase, transduction domain A"/>
    <property type="match status" value="1"/>
</dbReference>
<keyword evidence="8" id="KW-0460">Magnesium</keyword>
<keyword evidence="5 12" id="KW-0812">Transmembrane</keyword>
<evidence type="ECO:0000256" key="7">
    <source>
        <dbReference type="ARBA" id="ARBA00022840"/>
    </source>
</evidence>
<keyword evidence="15" id="KW-1185">Reference proteome</keyword>
<evidence type="ECO:0000313" key="15">
    <source>
        <dbReference type="Proteomes" id="UP000476332"/>
    </source>
</evidence>
<dbReference type="InterPro" id="IPR059000">
    <property type="entry name" value="ATPase_P-type_domA"/>
</dbReference>
<dbReference type="Pfam" id="PF00689">
    <property type="entry name" value="Cation_ATPase_C"/>
    <property type="match status" value="1"/>
</dbReference>
<dbReference type="SUPFAM" id="SSF81660">
    <property type="entry name" value="Metal cation-transporting ATPase, ATP-binding domain N"/>
    <property type="match status" value="1"/>
</dbReference>
<keyword evidence="6" id="KW-0547">Nucleotide-binding</keyword>
<evidence type="ECO:0000256" key="9">
    <source>
        <dbReference type="ARBA" id="ARBA00022967"/>
    </source>
</evidence>
<dbReference type="PROSITE" id="PS00154">
    <property type="entry name" value="ATPASE_E1_E2"/>
    <property type="match status" value="1"/>
</dbReference>
<dbReference type="GO" id="GO:1902600">
    <property type="term" value="P:proton transmembrane transport"/>
    <property type="evidence" value="ECO:0007669"/>
    <property type="project" value="TreeGrafter"/>
</dbReference>
<dbReference type="Pfam" id="PF00690">
    <property type="entry name" value="Cation_ATPase_N"/>
    <property type="match status" value="1"/>
</dbReference>
<dbReference type="InterPro" id="IPR044492">
    <property type="entry name" value="P_typ_ATPase_HD_dom"/>
</dbReference>
<evidence type="ECO:0000259" key="13">
    <source>
        <dbReference type="SMART" id="SM00831"/>
    </source>
</evidence>
<dbReference type="GO" id="GO:1990573">
    <property type="term" value="P:potassium ion import across plasma membrane"/>
    <property type="evidence" value="ECO:0007669"/>
    <property type="project" value="TreeGrafter"/>
</dbReference>
<dbReference type="Pfam" id="PF13246">
    <property type="entry name" value="Cation_ATPase"/>
    <property type="match status" value="1"/>
</dbReference>
<name>A0A6L9ML97_9HYPH</name>
<dbReference type="CDD" id="cd02080">
    <property type="entry name" value="P-type_ATPase_cation"/>
    <property type="match status" value="1"/>
</dbReference>
<dbReference type="GO" id="GO:0005886">
    <property type="term" value="C:plasma membrane"/>
    <property type="evidence" value="ECO:0007669"/>
    <property type="project" value="UniProtKB-SubCell"/>
</dbReference>
<evidence type="ECO:0000256" key="3">
    <source>
        <dbReference type="ARBA" id="ARBA00022475"/>
    </source>
</evidence>
<dbReference type="FunFam" id="3.40.50.1000:FF:000028">
    <property type="entry name" value="Calcium-transporting P-type ATPase, putative"/>
    <property type="match status" value="1"/>
</dbReference>
<dbReference type="Gene3D" id="3.40.50.1000">
    <property type="entry name" value="HAD superfamily/HAD-like"/>
    <property type="match status" value="1"/>
</dbReference>
<feature type="transmembrane region" description="Helical" evidence="12">
    <location>
        <begin position="764"/>
        <end position="791"/>
    </location>
</feature>
<organism evidence="14 15">
    <name type="scientific">Aurantimonas aggregata</name>
    <dbReference type="NCBI Taxonomy" id="2047720"/>
    <lineage>
        <taxon>Bacteria</taxon>
        <taxon>Pseudomonadati</taxon>
        <taxon>Pseudomonadota</taxon>
        <taxon>Alphaproteobacteria</taxon>
        <taxon>Hyphomicrobiales</taxon>
        <taxon>Aurantimonadaceae</taxon>
        <taxon>Aurantimonas</taxon>
    </lineage>
</organism>
<dbReference type="InterPro" id="IPR023299">
    <property type="entry name" value="ATPase_P-typ_cyto_dom_N"/>
</dbReference>
<dbReference type="GO" id="GO:0005391">
    <property type="term" value="F:P-type sodium:potassium-exchanging transporter activity"/>
    <property type="evidence" value="ECO:0007669"/>
    <property type="project" value="TreeGrafter"/>
</dbReference>